<protein>
    <submittedName>
        <fullName evidence="2">Type VI secretion system baseplate subunit TssE</fullName>
    </submittedName>
</protein>
<reference evidence="2" key="1">
    <citation type="submission" date="2022-04" db="EMBL/GenBank/DDBJ databases">
        <title>Desulfatitalea alkaliphila sp. nov., a novel anaerobic sulfate-reducing bacterium isolated from terrestrial mud volcano, Taman Peninsula, Russia.</title>
        <authorList>
            <person name="Khomyakova M.A."/>
            <person name="Merkel A.Y."/>
            <person name="Slobodkin A.I."/>
        </authorList>
    </citation>
    <scope>NUCLEOTIDE SEQUENCE</scope>
    <source>
        <strain evidence="2">M08but</strain>
    </source>
</reference>
<proteinExistence type="predicted"/>
<dbReference type="Pfam" id="PF04965">
    <property type="entry name" value="GPW_gp25"/>
    <property type="match status" value="1"/>
</dbReference>
<organism evidence="2 3">
    <name type="scientific">Desulfatitalea alkaliphila</name>
    <dbReference type="NCBI Taxonomy" id="2929485"/>
    <lineage>
        <taxon>Bacteria</taxon>
        <taxon>Pseudomonadati</taxon>
        <taxon>Thermodesulfobacteriota</taxon>
        <taxon>Desulfobacteria</taxon>
        <taxon>Desulfobacterales</taxon>
        <taxon>Desulfosarcinaceae</taxon>
        <taxon>Desulfatitalea</taxon>
    </lineage>
</organism>
<dbReference type="RefSeq" id="WP_246913190.1">
    <property type="nucleotide sequence ID" value="NZ_JALJRB010000026.1"/>
</dbReference>
<feature type="domain" description="IraD/Gp25-like" evidence="1">
    <location>
        <begin position="30"/>
        <end position="116"/>
    </location>
</feature>
<dbReference type="PANTHER" id="PTHR38595">
    <property type="entry name" value="CYTOPLASMIC PROTEIN-RELATED"/>
    <property type="match status" value="1"/>
</dbReference>
<evidence type="ECO:0000259" key="1">
    <source>
        <dbReference type="Pfam" id="PF04965"/>
    </source>
</evidence>
<dbReference type="NCBIfam" id="TIGR03357">
    <property type="entry name" value="VI_zyme"/>
    <property type="match status" value="1"/>
</dbReference>
<dbReference type="EMBL" id="JALJRB010000026">
    <property type="protein sequence ID" value="MCJ8502433.1"/>
    <property type="molecule type" value="Genomic_DNA"/>
</dbReference>
<evidence type="ECO:0000313" key="3">
    <source>
        <dbReference type="Proteomes" id="UP001165427"/>
    </source>
</evidence>
<dbReference type="InterPro" id="IPR017737">
    <property type="entry name" value="TssE1-like"/>
</dbReference>
<gene>
    <name evidence="2" type="primary">tssE</name>
    <name evidence="2" type="ORF">MRX98_17785</name>
</gene>
<dbReference type="InterPro" id="IPR053176">
    <property type="entry name" value="T6SS_TssE1-like"/>
</dbReference>
<keyword evidence="3" id="KW-1185">Reference proteome</keyword>
<dbReference type="InterPro" id="IPR007048">
    <property type="entry name" value="IraD/Gp25-like"/>
</dbReference>
<name>A0AA41RC94_9BACT</name>
<evidence type="ECO:0000313" key="2">
    <source>
        <dbReference type="EMBL" id="MCJ8502433.1"/>
    </source>
</evidence>
<sequence length="138" mass="15447">MRGRRLLERLRTMEKDPEWRGTSDPQTVIASVLAHLGKILNTRQGSAPTAIDLGMPDFTILSGALDADSLPAMEETLTQVISRYEPRLVDVRVYSDPLPDRPFMVTFKLTAKVQVEDRKLPVVFETLLDADGHITVSE</sequence>
<dbReference type="Proteomes" id="UP001165427">
    <property type="component" value="Unassembled WGS sequence"/>
</dbReference>
<dbReference type="SUPFAM" id="SSF160719">
    <property type="entry name" value="gpW/gp25-like"/>
    <property type="match status" value="1"/>
</dbReference>
<dbReference type="Gene3D" id="3.10.450.40">
    <property type="match status" value="1"/>
</dbReference>
<dbReference type="PANTHER" id="PTHR38595:SF2">
    <property type="entry name" value="TYPE VI SECRETION SYSTEM BASEPLATE SUBUNIT TSSE"/>
    <property type="match status" value="1"/>
</dbReference>
<dbReference type="AlphaFoldDB" id="A0AA41RC94"/>
<comment type="caution">
    <text evidence="2">The sequence shown here is derived from an EMBL/GenBank/DDBJ whole genome shotgun (WGS) entry which is preliminary data.</text>
</comment>
<accession>A0AA41RC94</accession>